<reference evidence="1" key="1">
    <citation type="submission" date="2014-11" db="EMBL/GenBank/DDBJ databases">
        <authorList>
            <person name="Amaro Gonzalez C."/>
        </authorList>
    </citation>
    <scope>NUCLEOTIDE SEQUENCE</scope>
</reference>
<sequence>MFFVFFVLVFLLFLKFIFKDAPFSFECS</sequence>
<organism evidence="1">
    <name type="scientific">Anguilla anguilla</name>
    <name type="common">European freshwater eel</name>
    <name type="synonym">Muraena anguilla</name>
    <dbReference type="NCBI Taxonomy" id="7936"/>
    <lineage>
        <taxon>Eukaryota</taxon>
        <taxon>Metazoa</taxon>
        <taxon>Chordata</taxon>
        <taxon>Craniata</taxon>
        <taxon>Vertebrata</taxon>
        <taxon>Euteleostomi</taxon>
        <taxon>Actinopterygii</taxon>
        <taxon>Neopterygii</taxon>
        <taxon>Teleostei</taxon>
        <taxon>Anguilliformes</taxon>
        <taxon>Anguillidae</taxon>
        <taxon>Anguilla</taxon>
    </lineage>
</organism>
<dbReference type="EMBL" id="GBXM01031698">
    <property type="protein sequence ID" value="JAH76879.1"/>
    <property type="molecule type" value="Transcribed_RNA"/>
</dbReference>
<dbReference type="AlphaFoldDB" id="A0A0E9VFI1"/>
<proteinExistence type="predicted"/>
<reference evidence="1" key="2">
    <citation type="journal article" date="2015" name="Fish Shellfish Immunol.">
        <title>Early steps in the European eel (Anguilla anguilla)-Vibrio vulnificus interaction in the gills: Role of the RtxA13 toxin.</title>
        <authorList>
            <person name="Callol A."/>
            <person name="Pajuelo D."/>
            <person name="Ebbesson L."/>
            <person name="Teles M."/>
            <person name="MacKenzie S."/>
            <person name="Amaro C."/>
        </authorList>
    </citation>
    <scope>NUCLEOTIDE SEQUENCE</scope>
</reference>
<protein>
    <submittedName>
        <fullName evidence="1">Uncharacterized protein</fullName>
    </submittedName>
</protein>
<accession>A0A0E9VFI1</accession>
<name>A0A0E9VFI1_ANGAN</name>
<evidence type="ECO:0000313" key="1">
    <source>
        <dbReference type="EMBL" id="JAH76879.1"/>
    </source>
</evidence>